<keyword evidence="1" id="KW-0472">Membrane</keyword>
<evidence type="ECO:0000313" key="3">
    <source>
        <dbReference type="Proteomes" id="UP001146505"/>
    </source>
</evidence>
<feature type="transmembrane region" description="Helical" evidence="1">
    <location>
        <begin position="55"/>
        <end position="78"/>
    </location>
</feature>
<reference evidence="2" key="1">
    <citation type="submission" date="2022-02" db="EMBL/GenBank/DDBJ databases">
        <title>Corynebacterium sp. from urogenital microbiome.</title>
        <authorList>
            <person name="Cappelli E.A."/>
            <person name="Ribeiro T.G."/>
            <person name="Peixe L."/>
        </authorList>
    </citation>
    <scope>NUCLEOTIDE SEQUENCE</scope>
    <source>
        <strain evidence="2">C9Ua_112</strain>
    </source>
</reference>
<protein>
    <submittedName>
        <fullName evidence="2">Uncharacterized protein</fullName>
    </submittedName>
</protein>
<comment type="caution">
    <text evidence="2">The sequence shown here is derived from an EMBL/GenBank/DDBJ whole genome shotgun (WGS) entry which is preliminary data.</text>
</comment>
<evidence type="ECO:0000256" key="1">
    <source>
        <dbReference type="SAM" id="Phobius"/>
    </source>
</evidence>
<dbReference type="Proteomes" id="UP001146505">
    <property type="component" value="Unassembled WGS sequence"/>
</dbReference>
<keyword evidence="1" id="KW-0812">Transmembrane</keyword>
<evidence type="ECO:0000313" key="2">
    <source>
        <dbReference type="EMBL" id="MCZ9304844.1"/>
    </source>
</evidence>
<feature type="transmembrane region" description="Helical" evidence="1">
    <location>
        <begin position="85"/>
        <end position="103"/>
    </location>
</feature>
<feature type="transmembrane region" description="Helical" evidence="1">
    <location>
        <begin position="20"/>
        <end position="43"/>
    </location>
</feature>
<dbReference type="GeneID" id="301812843"/>
<feature type="transmembrane region" description="Helical" evidence="1">
    <location>
        <begin position="109"/>
        <end position="127"/>
    </location>
</feature>
<proteinExistence type="predicted"/>
<organism evidence="2 3">
    <name type="scientific">Corynebacterium macclintockiae</name>
    <dbReference type="NCBI Taxonomy" id="2913501"/>
    <lineage>
        <taxon>Bacteria</taxon>
        <taxon>Bacillati</taxon>
        <taxon>Actinomycetota</taxon>
        <taxon>Actinomycetes</taxon>
        <taxon>Mycobacteriales</taxon>
        <taxon>Corynebacteriaceae</taxon>
        <taxon>Corynebacterium</taxon>
    </lineage>
</organism>
<name>A0A9X3M601_9CORY</name>
<keyword evidence="1" id="KW-1133">Transmembrane helix</keyword>
<dbReference type="EMBL" id="JAKMUV010000003">
    <property type="protein sequence ID" value="MCZ9304844.1"/>
    <property type="molecule type" value="Genomic_DNA"/>
</dbReference>
<keyword evidence="3" id="KW-1185">Reference proteome</keyword>
<sequence>MKISQWWQRTTERLPMQLAVLSWASIIIGVIGIVATIVVYLGYQPQHGDETVKMNVGATGVMVGLYFFAFALFGAMIIQGRTWGLSGLVLTHVTLVFITVTVIKAGVFWLASIFGVIAAVSLALIFSPPSMDWYKQRFVDGRS</sequence>
<gene>
    <name evidence="2" type="ORF">L8U58_04735</name>
</gene>
<accession>A0A9X3M601</accession>
<dbReference type="RefSeq" id="WP_035001334.1">
    <property type="nucleotide sequence ID" value="NZ_JAKMUV010000003.1"/>
</dbReference>
<dbReference type="AlphaFoldDB" id="A0A9X3M601"/>